<accession>A0A3N4KT13</accession>
<reference evidence="2 3" key="1">
    <citation type="journal article" date="2018" name="Nat. Ecol. Evol.">
        <title>Pezizomycetes genomes reveal the molecular basis of ectomycorrhizal truffle lifestyle.</title>
        <authorList>
            <person name="Murat C."/>
            <person name="Payen T."/>
            <person name="Noel B."/>
            <person name="Kuo A."/>
            <person name="Morin E."/>
            <person name="Chen J."/>
            <person name="Kohler A."/>
            <person name="Krizsan K."/>
            <person name="Balestrini R."/>
            <person name="Da Silva C."/>
            <person name="Montanini B."/>
            <person name="Hainaut M."/>
            <person name="Levati E."/>
            <person name="Barry K.W."/>
            <person name="Belfiori B."/>
            <person name="Cichocki N."/>
            <person name="Clum A."/>
            <person name="Dockter R.B."/>
            <person name="Fauchery L."/>
            <person name="Guy J."/>
            <person name="Iotti M."/>
            <person name="Le Tacon F."/>
            <person name="Lindquist E.A."/>
            <person name="Lipzen A."/>
            <person name="Malagnac F."/>
            <person name="Mello A."/>
            <person name="Molinier V."/>
            <person name="Miyauchi S."/>
            <person name="Poulain J."/>
            <person name="Riccioni C."/>
            <person name="Rubini A."/>
            <person name="Sitrit Y."/>
            <person name="Splivallo R."/>
            <person name="Traeger S."/>
            <person name="Wang M."/>
            <person name="Zifcakova L."/>
            <person name="Wipf D."/>
            <person name="Zambonelli A."/>
            <person name="Paolocci F."/>
            <person name="Nowrousian M."/>
            <person name="Ottonello S."/>
            <person name="Baldrian P."/>
            <person name="Spatafora J.W."/>
            <person name="Henrissat B."/>
            <person name="Nagy L.G."/>
            <person name="Aury J.M."/>
            <person name="Wincker P."/>
            <person name="Grigoriev I.V."/>
            <person name="Bonfante P."/>
            <person name="Martin F.M."/>
        </authorList>
    </citation>
    <scope>NUCLEOTIDE SEQUENCE [LARGE SCALE GENOMIC DNA]</scope>
    <source>
        <strain evidence="2 3">CCBAS932</strain>
    </source>
</reference>
<organism evidence="2 3">
    <name type="scientific">Morchella conica CCBAS932</name>
    <dbReference type="NCBI Taxonomy" id="1392247"/>
    <lineage>
        <taxon>Eukaryota</taxon>
        <taxon>Fungi</taxon>
        <taxon>Dikarya</taxon>
        <taxon>Ascomycota</taxon>
        <taxon>Pezizomycotina</taxon>
        <taxon>Pezizomycetes</taxon>
        <taxon>Pezizales</taxon>
        <taxon>Morchellaceae</taxon>
        <taxon>Morchella</taxon>
    </lineage>
</organism>
<dbReference type="EMBL" id="ML119121">
    <property type="protein sequence ID" value="RPB13754.1"/>
    <property type="molecule type" value="Genomic_DNA"/>
</dbReference>
<name>A0A3N4KT13_9PEZI</name>
<keyword evidence="3" id="KW-1185">Reference proteome</keyword>
<dbReference type="OrthoDB" id="10365602at2759"/>
<feature type="compositionally biased region" description="Polar residues" evidence="1">
    <location>
        <begin position="68"/>
        <end position="79"/>
    </location>
</feature>
<dbReference type="Proteomes" id="UP000277580">
    <property type="component" value="Unassembled WGS sequence"/>
</dbReference>
<proteinExistence type="predicted"/>
<gene>
    <name evidence="2" type="ORF">P167DRAFT_573056</name>
</gene>
<feature type="compositionally biased region" description="Polar residues" evidence="1">
    <location>
        <begin position="1"/>
        <end position="18"/>
    </location>
</feature>
<evidence type="ECO:0000256" key="1">
    <source>
        <dbReference type="SAM" id="MobiDB-lite"/>
    </source>
</evidence>
<dbReference type="AlphaFoldDB" id="A0A3N4KT13"/>
<feature type="region of interest" description="Disordered" evidence="1">
    <location>
        <begin position="1"/>
        <end position="175"/>
    </location>
</feature>
<evidence type="ECO:0000313" key="3">
    <source>
        <dbReference type="Proteomes" id="UP000277580"/>
    </source>
</evidence>
<feature type="compositionally biased region" description="Basic and acidic residues" evidence="1">
    <location>
        <begin position="41"/>
        <end position="50"/>
    </location>
</feature>
<protein>
    <submittedName>
        <fullName evidence="2">Uncharacterized protein</fullName>
    </submittedName>
</protein>
<feature type="compositionally biased region" description="Basic and acidic residues" evidence="1">
    <location>
        <begin position="80"/>
        <end position="89"/>
    </location>
</feature>
<feature type="compositionally biased region" description="Basic and acidic residues" evidence="1">
    <location>
        <begin position="128"/>
        <end position="157"/>
    </location>
</feature>
<dbReference type="InParanoid" id="A0A3N4KT13"/>
<evidence type="ECO:0000313" key="2">
    <source>
        <dbReference type="EMBL" id="RPB13754.1"/>
    </source>
</evidence>
<feature type="compositionally biased region" description="Acidic residues" evidence="1">
    <location>
        <begin position="99"/>
        <end position="108"/>
    </location>
</feature>
<sequence>MFDYASSNNPEKNVSNINPPDEDPNTNIWGEDPLKSLTDCKTADPHHQGTDGEGPLMCDYPDTDEDSLTTSPESLQKNTFNDRYREGQAHKQNCLSTFYDDDDSVSSDDLERSDNENIAGRAGTDQNLLKENKPVGEMSKLADKDVDKDIKEEKEIDGLLDPKTPEGGDWEPTEECMRRSLEIASKKLREWKRSRKVKKGT</sequence>